<dbReference type="EMBL" id="AAMIYH010000015">
    <property type="protein sequence ID" value="EDH8303027.1"/>
    <property type="molecule type" value="Genomic_DNA"/>
</dbReference>
<gene>
    <name evidence="1" type="ORF">CB695_16275</name>
</gene>
<accession>A0A635R8W4</accession>
<reference evidence="1" key="1">
    <citation type="submission" date="2018-07" db="EMBL/GenBank/DDBJ databases">
        <authorList>
            <person name="Ashton P.M."/>
            <person name="Dallman T."/>
            <person name="Nair S."/>
            <person name="De Pinna E."/>
            <person name="Peters T."/>
            <person name="Grant K."/>
        </authorList>
    </citation>
    <scope>NUCLEOTIDE SEQUENCE</scope>
    <source>
        <strain evidence="1">368335</strain>
    </source>
</reference>
<comment type="caution">
    <text evidence="1">The sequence shown here is derived from an EMBL/GenBank/DDBJ whole genome shotgun (WGS) entry which is preliminary data.</text>
</comment>
<organism evidence="1">
    <name type="scientific">Salmonella enterica subsp. enterica serovar Chester</name>
    <dbReference type="NCBI Taxonomy" id="149386"/>
    <lineage>
        <taxon>Bacteria</taxon>
        <taxon>Pseudomonadati</taxon>
        <taxon>Pseudomonadota</taxon>
        <taxon>Gammaproteobacteria</taxon>
        <taxon>Enterobacterales</taxon>
        <taxon>Enterobacteriaceae</taxon>
        <taxon>Salmonella</taxon>
    </lineage>
</organism>
<proteinExistence type="predicted"/>
<sequence length="567" mass="62725">MAMKLLKLQINPVYEIPKQIRRRIGFFESKYALDELVNVVAQHGENATKTRDYQEALGQIVGFDNTPTGVETPLINVSDDESRPVQFQYNSRDTGVYNFVAIIVGNVINESRTQETRYVVSGYTSQAERSVFNHLPDDMVLYINEIYGLQCTYITDAFGGRRINPDSFRLVDNYVLSKTLTVDSYSEHTIDAISTAKAASTIRNLINAGEKFTYDDQTVISANCQSAPQLMSGQLTRPESFVTAIANSFINTMGIETELSTVDSFFAGDHSLGVESELNQIGVMRNFNNYELIRAFRAALTNATSDVSGGWNAVNRAAFKLADLRNAIMNPQDLDIAISQSLAVADRRGFGEIERTDDWVGRNNYSTQGSLVAFDLAMVLGPIVSRNLIGEITFFYDNRMADISTQPMLQVAHHTLGALTDEGLPDVLARRFMSDLQGLMLQVTKHNRIRCCMTVTCIVGVVTRIEIELDGELPEYYTFASFMKARIHSGVTTDLNYTNQLAVETAQLMNKVEEGYQEFNRGQNRTNILSNIPTAAAAPTNSFGSFGSFGAPDNISTTGGVFGAFGE</sequence>
<evidence type="ECO:0000313" key="1">
    <source>
        <dbReference type="EMBL" id="EDH8303027.1"/>
    </source>
</evidence>
<dbReference type="AlphaFoldDB" id="A0A635R8W4"/>
<protein>
    <submittedName>
        <fullName evidence="1">Uncharacterized protein</fullName>
    </submittedName>
</protein>
<name>A0A635R8W4_SALET</name>